<keyword evidence="8 12" id="KW-0067">ATP-binding</keyword>
<feature type="binding site" evidence="12">
    <location>
        <position position="249"/>
    </location>
    <ligand>
        <name>K(+)</name>
        <dbReference type="ChEBI" id="CHEBI:29103"/>
    </ligand>
</feature>
<dbReference type="HAMAP" id="MF_01987">
    <property type="entry name" value="Ribokinase"/>
    <property type="match status" value="1"/>
</dbReference>
<dbReference type="InterPro" id="IPR011611">
    <property type="entry name" value="PfkB_dom"/>
</dbReference>
<evidence type="ECO:0000256" key="10">
    <source>
        <dbReference type="ARBA" id="ARBA00022958"/>
    </source>
</evidence>
<comment type="catalytic activity">
    <reaction evidence="12">
        <text>D-ribose + ATP = D-ribose 5-phosphate + ADP + H(+)</text>
        <dbReference type="Rhea" id="RHEA:13697"/>
        <dbReference type="ChEBI" id="CHEBI:15378"/>
        <dbReference type="ChEBI" id="CHEBI:30616"/>
        <dbReference type="ChEBI" id="CHEBI:47013"/>
        <dbReference type="ChEBI" id="CHEBI:78346"/>
        <dbReference type="ChEBI" id="CHEBI:456216"/>
        <dbReference type="EC" id="2.7.1.15"/>
    </reaction>
</comment>
<dbReference type="GO" id="GO:0005829">
    <property type="term" value="C:cytosol"/>
    <property type="evidence" value="ECO:0007669"/>
    <property type="project" value="TreeGrafter"/>
</dbReference>
<evidence type="ECO:0000256" key="8">
    <source>
        <dbReference type="ARBA" id="ARBA00022840"/>
    </source>
</evidence>
<feature type="binding site" evidence="12">
    <location>
        <begin position="39"/>
        <end position="43"/>
    </location>
    <ligand>
        <name>substrate</name>
    </ligand>
</feature>
<keyword evidence="7 12" id="KW-0418">Kinase</keyword>
<evidence type="ECO:0000256" key="9">
    <source>
        <dbReference type="ARBA" id="ARBA00022842"/>
    </source>
</evidence>
<dbReference type="GO" id="GO:0046872">
    <property type="term" value="F:metal ion binding"/>
    <property type="evidence" value="ECO:0007669"/>
    <property type="project" value="UniProtKB-KW"/>
</dbReference>
<protein>
    <recommendedName>
        <fullName evidence="3 12">Ribokinase</fullName>
        <shortName evidence="12">RK</shortName>
        <ecNumber evidence="2 12">2.7.1.15</ecNumber>
    </recommendedName>
</protein>
<dbReference type="UniPathway" id="UPA00916">
    <property type="reaction ID" value="UER00889"/>
</dbReference>
<feature type="binding site" evidence="12">
    <location>
        <position position="184"/>
    </location>
    <ligand>
        <name>ATP</name>
        <dbReference type="ChEBI" id="CHEBI:30616"/>
    </ligand>
</feature>
<comment type="function">
    <text evidence="12">Catalyzes the phosphorylation of ribose at O-5 in a reaction requiring ATP and magnesium. The resulting D-ribose-5-phosphate can then be used either for sythesis of nucleotides, histidine, and tryptophan, or as a component of the pentose phosphate pathway.</text>
</comment>
<dbReference type="CDD" id="cd01174">
    <property type="entry name" value="ribokinase"/>
    <property type="match status" value="1"/>
</dbReference>
<feature type="binding site" evidence="12">
    <location>
        <begin position="11"/>
        <end position="13"/>
    </location>
    <ligand>
        <name>substrate</name>
    </ligand>
</feature>
<dbReference type="EMBL" id="CP003639">
    <property type="protein sequence ID" value="AFM41695.1"/>
    <property type="molecule type" value="Genomic_DNA"/>
</dbReference>
<dbReference type="PANTHER" id="PTHR10584:SF166">
    <property type="entry name" value="RIBOKINASE"/>
    <property type="match status" value="1"/>
</dbReference>
<feature type="active site" description="Proton acceptor" evidence="12">
    <location>
        <position position="253"/>
    </location>
</feature>
<dbReference type="EC" id="2.7.1.15" evidence="2 12"/>
<evidence type="ECO:0000256" key="12">
    <source>
        <dbReference type="HAMAP-Rule" id="MF_01987"/>
    </source>
</evidence>
<dbReference type="STRING" id="646529.Desaci_2770"/>
<keyword evidence="10 12" id="KW-0630">Potassium</keyword>
<dbReference type="RefSeq" id="WP_014827690.1">
    <property type="nucleotide sequence ID" value="NC_018068.1"/>
</dbReference>
<dbReference type="GO" id="GO:0005524">
    <property type="term" value="F:ATP binding"/>
    <property type="evidence" value="ECO:0007669"/>
    <property type="project" value="UniProtKB-UniRule"/>
</dbReference>
<evidence type="ECO:0000256" key="4">
    <source>
        <dbReference type="ARBA" id="ARBA00022679"/>
    </source>
</evidence>
<dbReference type="NCBIfam" id="TIGR02152">
    <property type="entry name" value="D_ribokin_bact"/>
    <property type="match status" value="1"/>
</dbReference>
<keyword evidence="12" id="KW-0963">Cytoplasm</keyword>
<keyword evidence="11 12" id="KW-0119">Carbohydrate metabolism</keyword>
<keyword evidence="15" id="KW-1185">Reference proteome</keyword>
<comment type="subcellular location">
    <subcellularLocation>
        <location evidence="12">Cytoplasm</location>
    </subcellularLocation>
</comment>
<comment type="cofactor">
    <cofactor evidence="12">
        <name>Mg(2+)</name>
        <dbReference type="ChEBI" id="CHEBI:18420"/>
    </cofactor>
    <text evidence="12">Requires a divalent cation, most likely magnesium in vivo, as an electrophilic catalyst to aid phosphoryl group transfer. It is the chelate of the metal and the nucleotide that is the actual substrate.</text>
</comment>
<evidence type="ECO:0000256" key="7">
    <source>
        <dbReference type="ARBA" id="ARBA00022777"/>
    </source>
</evidence>
<comment type="pathway">
    <text evidence="12">Carbohydrate metabolism; D-ribose degradation; D-ribose 5-phosphate from beta-D-ribopyranose: step 2/2.</text>
</comment>
<dbReference type="GO" id="GO:0004747">
    <property type="term" value="F:ribokinase activity"/>
    <property type="evidence" value="ECO:0007669"/>
    <property type="project" value="UniProtKB-UniRule"/>
</dbReference>
<dbReference type="InterPro" id="IPR002173">
    <property type="entry name" value="Carboh/pur_kinase_PfkB_CS"/>
</dbReference>
<dbReference type="Proteomes" id="UP000002892">
    <property type="component" value="Chromosome"/>
</dbReference>
<comment type="activity regulation">
    <text evidence="12">Activated by a monovalent cation that binds near, but not in, the active site. The most likely occupant of the site in vivo is potassium. Ion binding induces a conformational change that may alter substrate affinity.</text>
</comment>
<dbReference type="InterPro" id="IPR011877">
    <property type="entry name" value="Ribokinase"/>
</dbReference>
<feature type="binding site" evidence="12">
    <location>
        <position position="253"/>
    </location>
    <ligand>
        <name>substrate</name>
    </ligand>
</feature>
<dbReference type="KEGG" id="dai:Desaci_2770"/>
<accession>I4D7C1</accession>
<dbReference type="PROSITE" id="PS00584">
    <property type="entry name" value="PFKB_KINASES_2"/>
    <property type="match status" value="1"/>
</dbReference>
<organism evidence="14 15">
    <name type="scientific">Desulfosporosinus acidiphilus (strain DSM 22704 / JCM 16185 / SJ4)</name>
    <dbReference type="NCBI Taxonomy" id="646529"/>
    <lineage>
        <taxon>Bacteria</taxon>
        <taxon>Bacillati</taxon>
        <taxon>Bacillota</taxon>
        <taxon>Clostridia</taxon>
        <taxon>Eubacteriales</taxon>
        <taxon>Desulfitobacteriaceae</taxon>
        <taxon>Desulfosporosinus</taxon>
    </lineage>
</organism>
<comment type="similarity">
    <text evidence="12">Belongs to the carbohydrate kinase PfkB family. Ribokinase subfamily.</text>
</comment>
<sequence length="312" mass="33101">MRSIAVIGSLNMDIVNRVEKAPLPGQTIKALETSYVPGGKGANQAVAAARAGARVEMFGAVGADTYGEILLENLRSSRVGTESVLLKQDVGTGLAFITVDELGENSIIISPGANGKVETQDVQVEERQLLEPDIIILQNEIPYSTVAYALEYFGAKGKYIIYNPAPAFAPPENAFSRVGLLILNETEAAVLSGAETGTIEEVHSAAKILVDKGCREVIVTLGAKGLFYLNREGTTVYLPAFKVAVTDTTAAGDTFVGAYATAMVEGKPVQEALRFASAASALTVTRKGAQTSIPERLEIDAFLSQRQFVDDL</sequence>
<keyword evidence="5 12" id="KW-0479">Metal-binding</keyword>
<name>I4D7C1_DESAJ</name>
<comment type="similarity">
    <text evidence="1">Belongs to the carbohydrate kinase pfkB family.</text>
</comment>
<evidence type="ECO:0000256" key="3">
    <source>
        <dbReference type="ARBA" id="ARBA00016943"/>
    </source>
</evidence>
<evidence type="ECO:0000256" key="5">
    <source>
        <dbReference type="ARBA" id="ARBA00022723"/>
    </source>
</evidence>
<dbReference type="GO" id="GO:0019303">
    <property type="term" value="P:D-ribose catabolic process"/>
    <property type="evidence" value="ECO:0007669"/>
    <property type="project" value="UniProtKB-UniRule"/>
</dbReference>
<feature type="binding site" evidence="12">
    <location>
        <position position="283"/>
    </location>
    <ligand>
        <name>K(+)</name>
        <dbReference type="ChEBI" id="CHEBI:29103"/>
    </ligand>
</feature>
<evidence type="ECO:0000256" key="1">
    <source>
        <dbReference type="ARBA" id="ARBA00005380"/>
    </source>
</evidence>
<feature type="binding site" evidence="12">
    <location>
        <position position="288"/>
    </location>
    <ligand>
        <name>K(+)</name>
        <dbReference type="ChEBI" id="CHEBI:29103"/>
    </ligand>
</feature>
<dbReference type="AlphaFoldDB" id="I4D7C1"/>
<comment type="caution">
    <text evidence="12">Lacks conserved residue(s) required for the propagation of feature annotation.</text>
</comment>
<evidence type="ECO:0000259" key="13">
    <source>
        <dbReference type="Pfam" id="PF00294"/>
    </source>
</evidence>
<comment type="subunit">
    <text evidence="12">Homodimer.</text>
</comment>
<keyword evidence="6 12" id="KW-0547">Nucleotide-binding</keyword>
<dbReference type="Pfam" id="PF00294">
    <property type="entry name" value="PfkB"/>
    <property type="match status" value="1"/>
</dbReference>
<dbReference type="HOGENOM" id="CLU_027634_2_0_9"/>
<dbReference type="eggNOG" id="COG0524">
    <property type="taxonomic scope" value="Bacteria"/>
</dbReference>
<feature type="binding site" evidence="12">
    <location>
        <begin position="252"/>
        <end position="253"/>
    </location>
    <ligand>
        <name>ATP</name>
        <dbReference type="ChEBI" id="CHEBI:30616"/>
    </ligand>
</feature>
<dbReference type="PANTHER" id="PTHR10584">
    <property type="entry name" value="SUGAR KINASE"/>
    <property type="match status" value="1"/>
</dbReference>
<keyword evidence="9 12" id="KW-0460">Magnesium</keyword>
<evidence type="ECO:0000256" key="2">
    <source>
        <dbReference type="ARBA" id="ARBA00012035"/>
    </source>
</evidence>
<dbReference type="SUPFAM" id="SSF53613">
    <property type="entry name" value="Ribokinase-like"/>
    <property type="match status" value="1"/>
</dbReference>
<reference evidence="14 15" key="1">
    <citation type="journal article" date="2012" name="J. Bacteriol.">
        <title>Complete genome sequences of Desulfosporosinus orientis DSM765T, Desulfosporosinus youngiae DSM17734T, Desulfosporosinus meridiei DSM13257T, and Desulfosporosinus acidiphilus DSM22704T.</title>
        <authorList>
            <person name="Pester M."/>
            <person name="Brambilla E."/>
            <person name="Alazard D."/>
            <person name="Rattei T."/>
            <person name="Weinmaier T."/>
            <person name="Han J."/>
            <person name="Lucas S."/>
            <person name="Lapidus A."/>
            <person name="Cheng J.F."/>
            <person name="Goodwin L."/>
            <person name="Pitluck S."/>
            <person name="Peters L."/>
            <person name="Ovchinnikova G."/>
            <person name="Teshima H."/>
            <person name="Detter J.C."/>
            <person name="Han C.S."/>
            <person name="Tapia R."/>
            <person name="Land M.L."/>
            <person name="Hauser L."/>
            <person name="Kyrpides N.C."/>
            <person name="Ivanova N.N."/>
            <person name="Pagani I."/>
            <person name="Huntmann M."/>
            <person name="Wei C.L."/>
            <person name="Davenport K.W."/>
            <person name="Daligault H."/>
            <person name="Chain P.S."/>
            <person name="Chen A."/>
            <person name="Mavromatis K."/>
            <person name="Markowitz V."/>
            <person name="Szeto E."/>
            <person name="Mikhailova N."/>
            <person name="Pati A."/>
            <person name="Wagner M."/>
            <person name="Woyke T."/>
            <person name="Ollivier B."/>
            <person name="Klenk H.P."/>
            <person name="Spring S."/>
            <person name="Loy A."/>
        </authorList>
    </citation>
    <scope>NUCLEOTIDE SEQUENCE [LARGE SCALE GENOMIC DNA]</scope>
    <source>
        <strain evidence="15">DSM 22704 / JCM 16185 / SJ4</strain>
    </source>
</reference>
<proteinExistence type="inferred from homology"/>
<feature type="binding site" evidence="12">
    <location>
        <position position="286"/>
    </location>
    <ligand>
        <name>K(+)</name>
        <dbReference type="ChEBI" id="CHEBI:29103"/>
    </ligand>
</feature>
<dbReference type="PRINTS" id="PR00990">
    <property type="entry name" value="RIBOKINASE"/>
</dbReference>
<dbReference type="OrthoDB" id="9775849at2"/>
<feature type="binding site" evidence="12">
    <location>
        <position position="140"/>
    </location>
    <ligand>
        <name>substrate</name>
    </ligand>
</feature>
<dbReference type="InterPro" id="IPR002139">
    <property type="entry name" value="Ribo/fructo_kinase"/>
</dbReference>
<evidence type="ECO:0000256" key="11">
    <source>
        <dbReference type="ARBA" id="ARBA00023277"/>
    </source>
</evidence>
<feature type="binding site" evidence="12">
    <location>
        <position position="292"/>
    </location>
    <ligand>
        <name>K(+)</name>
        <dbReference type="ChEBI" id="CHEBI:29103"/>
    </ligand>
</feature>
<feature type="binding site" evidence="12">
    <location>
        <begin position="220"/>
        <end position="225"/>
    </location>
    <ligand>
        <name>ATP</name>
        <dbReference type="ChEBI" id="CHEBI:30616"/>
    </ligand>
</feature>
<dbReference type="Gene3D" id="3.40.1190.20">
    <property type="match status" value="1"/>
</dbReference>
<keyword evidence="4 12" id="KW-0808">Transferase</keyword>
<evidence type="ECO:0000313" key="15">
    <source>
        <dbReference type="Proteomes" id="UP000002892"/>
    </source>
</evidence>
<dbReference type="InterPro" id="IPR029056">
    <property type="entry name" value="Ribokinase-like"/>
</dbReference>
<evidence type="ECO:0000313" key="14">
    <source>
        <dbReference type="EMBL" id="AFM41695.1"/>
    </source>
</evidence>
<gene>
    <name evidence="12" type="primary">rbsK</name>
    <name evidence="14" type="ordered locus">Desaci_2770</name>
</gene>
<feature type="binding site" evidence="12">
    <location>
        <position position="247"/>
    </location>
    <ligand>
        <name>K(+)</name>
        <dbReference type="ChEBI" id="CHEBI:29103"/>
    </ligand>
</feature>
<feature type="domain" description="Carbohydrate kinase PfkB" evidence="13">
    <location>
        <begin position="1"/>
        <end position="295"/>
    </location>
</feature>
<evidence type="ECO:0000256" key="6">
    <source>
        <dbReference type="ARBA" id="ARBA00022741"/>
    </source>
</evidence>